<dbReference type="EMBL" id="JAFKCV010000012">
    <property type="protein sequence ID" value="MBN7827003.1"/>
    <property type="molecule type" value="Genomic_DNA"/>
</dbReference>
<dbReference type="RefSeq" id="WP_206575113.1">
    <property type="nucleotide sequence ID" value="NZ_JAFKCV010000012.1"/>
</dbReference>
<proteinExistence type="predicted"/>
<dbReference type="Proteomes" id="UP000664654">
    <property type="component" value="Unassembled WGS sequence"/>
</dbReference>
<organism evidence="1 2">
    <name type="scientific">Bowmanella dokdonensis</name>
    <dbReference type="NCBI Taxonomy" id="751969"/>
    <lineage>
        <taxon>Bacteria</taxon>
        <taxon>Pseudomonadati</taxon>
        <taxon>Pseudomonadota</taxon>
        <taxon>Gammaproteobacteria</taxon>
        <taxon>Alteromonadales</taxon>
        <taxon>Alteromonadaceae</taxon>
        <taxon>Bowmanella</taxon>
    </lineage>
</organism>
<protein>
    <submittedName>
        <fullName evidence="1">Uncharacterized protein</fullName>
    </submittedName>
</protein>
<sequence>MQIQTGSTLFDYLDDPGKASQTLQKLAENQHKPVAQDLAGLQQDLDDNRLDYTLEKIESGESSISLQTLDNMIAFHSRPASEDLGEMAERLGIKGEVAISLVDGKWQVEGADAEGADPAVVRLQQYLDANQDLQKRLDQLNRLSEFYEWGKTREYATELKTAGMGESQLVDYLKASREHLLGLDSFSLSSDGLSLQSRGQAESLYNQAREDL</sequence>
<gene>
    <name evidence="1" type="ORF">J0A66_17350</name>
</gene>
<evidence type="ECO:0000313" key="1">
    <source>
        <dbReference type="EMBL" id="MBN7827003.1"/>
    </source>
</evidence>
<accession>A0A939DQV2</accession>
<keyword evidence="2" id="KW-1185">Reference proteome</keyword>
<reference evidence="1" key="1">
    <citation type="submission" date="2021-03" db="EMBL/GenBank/DDBJ databases">
        <title>novel species isolated from a fishpond in China.</title>
        <authorList>
            <person name="Lu H."/>
            <person name="Cai Z."/>
        </authorList>
    </citation>
    <scope>NUCLEOTIDE SEQUENCE</scope>
    <source>
        <strain evidence="1">JCM 30855</strain>
    </source>
</reference>
<evidence type="ECO:0000313" key="2">
    <source>
        <dbReference type="Proteomes" id="UP000664654"/>
    </source>
</evidence>
<dbReference type="AlphaFoldDB" id="A0A939DQV2"/>
<comment type="caution">
    <text evidence="1">The sequence shown here is derived from an EMBL/GenBank/DDBJ whole genome shotgun (WGS) entry which is preliminary data.</text>
</comment>
<name>A0A939DQV2_9ALTE</name>